<evidence type="ECO:0000256" key="14">
    <source>
        <dbReference type="SAM" id="Phobius"/>
    </source>
</evidence>
<dbReference type="CDD" id="cd00082">
    <property type="entry name" value="HisKA"/>
    <property type="match status" value="1"/>
</dbReference>
<dbReference type="PANTHER" id="PTHR45528:SF1">
    <property type="entry name" value="SENSOR HISTIDINE KINASE CPXA"/>
    <property type="match status" value="1"/>
</dbReference>
<dbReference type="PROSITE" id="PS50109">
    <property type="entry name" value="HIS_KIN"/>
    <property type="match status" value="1"/>
</dbReference>
<organism evidence="16 17">
    <name type="scientific">Leptotrichia wadei</name>
    <dbReference type="NCBI Taxonomy" id="157687"/>
    <lineage>
        <taxon>Bacteria</taxon>
        <taxon>Fusobacteriati</taxon>
        <taxon>Fusobacteriota</taxon>
        <taxon>Fusobacteriia</taxon>
        <taxon>Fusobacteriales</taxon>
        <taxon>Leptotrichiaceae</taxon>
        <taxon>Leptotrichia</taxon>
    </lineage>
</organism>
<dbReference type="RefSeq" id="WP_060917558.1">
    <property type="nucleotide sequence ID" value="NZ_KQ960028.1"/>
</dbReference>
<evidence type="ECO:0000313" key="16">
    <source>
        <dbReference type="EMBL" id="KXB68828.1"/>
    </source>
</evidence>
<proteinExistence type="predicted"/>
<gene>
    <name evidence="16" type="ORF">HMPREF3180_00673</name>
</gene>
<dbReference type="InterPro" id="IPR005467">
    <property type="entry name" value="His_kinase_dom"/>
</dbReference>
<dbReference type="InterPro" id="IPR003594">
    <property type="entry name" value="HATPase_dom"/>
</dbReference>
<comment type="caution">
    <text evidence="16">The sequence shown here is derived from an EMBL/GenBank/DDBJ whole genome shotgun (WGS) entry which is preliminary data.</text>
</comment>
<evidence type="ECO:0000256" key="10">
    <source>
        <dbReference type="ARBA" id="ARBA00022840"/>
    </source>
</evidence>
<name>A0A134AM98_9FUSO</name>
<evidence type="ECO:0000256" key="11">
    <source>
        <dbReference type="ARBA" id="ARBA00022989"/>
    </source>
</evidence>
<accession>A0A134AM98</accession>
<keyword evidence="4" id="KW-1003">Cell membrane</keyword>
<comment type="catalytic activity">
    <reaction evidence="1">
        <text>ATP + protein L-histidine = ADP + protein N-phospho-L-histidine.</text>
        <dbReference type="EC" id="2.7.13.3"/>
    </reaction>
</comment>
<dbReference type="Gene3D" id="3.30.565.10">
    <property type="entry name" value="Histidine kinase-like ATPase, C-terminal domain"/>
    <property type="match status" value="1"/>
</dbReference>
<dbReference type="Gene3D" id="1.10.287.130">
    <property type="match status" value="1"/>
</dbReference>
<dbReference type="Pfam" id="PF02518">
    <property type="entry name" value="HATPase_c"/>
    <property type="match status" value="1"/>
</dbReference>
<dbReference type="Proteomes" id="UP000070483">
    <property type="component" value="Unassembled WGS sequence"/>
</dbReference>
<keyword evidence="7 14" id="KW-0812">Transmembrane</keyword>
<evidence type="ECO:0000256" key="5">
    <source>
        <dbReference type="ARBA" id="ARBA00022553"/>
    </source>
</evidence>
<keyword evidence="8" id="KW-0547">Nucleotide-binding</keyword>
<dbReference type="EC" id="2.7.13.3" evidence="3"/>
<evidence type="ECO:0000256" key="6">
    <source>
        <dbReference type="ARBA" id="ARBA00022679"/>
    </source>
</evidence>
<keyword evidence="17" id="KW-1185">Reference proteome</keyword>
<evidence type="ECO:0000256" key="12">
    <source>
        <dbReference type="ARBA" id="ARBA00023012"/>
    </source>
</evidence>
<dbReference type="InterPro" id="IPR050398">
    <property type="entry name" value="HssS/ArlS-like"/>
</dbReference>
<keyword evidence="5" id="KW-0597">Phosphoprotein</keyword>
<keyword evidence="10" id="KW-0067">ATP-binding</keyword>
<evidence type="ECO:0000256" key="13">
    <source>
        <dbReference type="ARBA" id="ARBA00023136"/>
    </source>
</evidence>
<dbReference type="Gene3D" id="6.10.340.10">
    <property type="match status" value="1"/>
</dbReference>
<dbReference type="PANTHER" id="PTHR45528">
    <property type="entry name" value="SENSOR HISTIDINE KINASE CPXA"/>
    <property type="match status" value="1"/>
</dbReference>
<evidence type="ECO:0000256" key="2">
    <source>
        <dbReference type="ARBA" id="ARBA00004651"/>
    </source>
</evidence>
<dbReference type="STRING" id="157687.HMPREF3180_00673"/>
<evidence type="ECO:0000313" key="17">
    <source>
        <dbReference type="Proteomes" id="UP000070483"/>
    </source>
</evidence>
<dbReference type="InterPro" id="IPR003661">
    <property type="entry name" value="HisK_dim/P_dom"/>
</dbReference>
<comment type="subcellular location">
    <subcellularLocation>
        <location evidence="2">Cell membrane</location>
        <topology evidence="2">Multi-pass membrane protein</topology>
    </subcellularLocation>
</comment>
<keyword evidence="11 14" id="KW-1133">Transmembrane helix</keyword>
<feature type="transmembrane region" description="Helical" evidence="14">
    <location>
        <begin position="12"/>
        <end position="37"/>
    </location>
</feature>
<dbReference type="SMART" id="SM00388">
    <property type="entry name" value="HisKA"/>
    <property type="match status" value="1"/>
</dbReference>
<keyword evidence="12" id="KW-0902">Two-component regulatory system</keyword>
<dbReference type="GO" id="GO:0005524">
    <property type="term" value="F:ATP binding"/>
    <property type="evidence" value="ECO:0007669"/>
    <property type="project" value="UniProtKB-KW"/>
</dbReference>
<dbReference type="InterPro" id="IPR004358">
    <property type="entry name" value="Sig_transdc_His_kin-like_C"/>
</dbReference>
<keyword evidence="9 16" id="KW-0418">Kinase</keyword>
<feature type="domain" description="Histidine kinase" evidence="15">
    <location>
        <begin position="230"/>
        <end position="434"/>
    </location>
</feature>
<dbReference type="PATRIC" id="fig|157687.3.peg.673"/>
<dbReference type="EMBL" id="LSDD01000037">
    <property type="protein sequence ID" value="KXB68828.1"/>
    <property type="molecule type" value="Genomic_DNA"/>
</dbReference>
<dbReference type="PRINTS" id="PR00344">
    <property type="entry name" value="BCTRLSENSOR"/>
</dbReference>
<dbReference type="SUPFAM" id="SSF55874">
    <property type="entry name" value="ATPase domain of HSP90 chaperone/DNA topoisomerase II/histidine kinase"/>
    <property type="match status" value="1"/>
</dbReference>
<evidence type="ECO:0000256" key="4">
    <source>
        <dbReference type="ARBA" id="ARBA00022475"/>
    </source>
</evidence>
<dbReference type="InterPro" id="IPR036097">
    <property type="entry name" value="HisK_dim/P_sf"/>
</dbReference>
<keyword evidence="6" id="KW-0808">Transferase</keyword>
<keyword evidence="13 14" id="KW-0472">Membrane</keyword>
<dbReference type="InterPro" id="IPR036890">
    <property type="entry name" value="HATPase_C_sf"/>
</dbReference>
<evidence type="ECO:0000256" key="8">
    <source>
        <dbReference type="ARBA" id="ARBA00022741"/>
    </source>
</evidence>
<protein>
    <recommendedName>
        <fullName evidence="3">histidine kinase</fullName>
        <ecNumber evidence="3">2.7.13.3</ecNumber>
    </recommendedName>
</protein>
<dbReference type="GO" id="GO:0000155">
    <property type="term" value="F:phosphorelay sensor kinase activity"/>
    <property type="evidence" value="ECO:0007669"/>
    <property type="project" value="InterPro"/>
</dbReference>
<dbReference type="SUPFAM" id="SSF47384">
    <property type="entry name" value="Homodimeric domain of signal transducing histidine kinase"/>
    <property type="match status" value="1"/>
</dbReference>
<evidence type="ECO:0000256" key="7">
    <source>
        <dbReference type="ARBA" id="ARBA00022692"/>
    </source>
</evidence>
<dbReference type="SMART" id="SM00387">
    <property type="entry name" value="HATPase_c"/>
    <property type="match status" value="1"/>
</dbReference>
<feature type="transmembrane region" description="Helical" evidence="14">
    <location>
        <begin position="146"/>
        <end position="169"/>
    </location>
</feature>
<evidence type="ECO:0000256" key="3">
    <source>
        <dbReference type="ARBA" id="ARBA00012438"/>
    </source>
</evidence>
<evidence type="ECO:0000256" key="1">
    <source>
        <dbReference type="ARBA" id="ARBA00000085"/>
    </source>
</evidence>
<evidence type="ECO:0000256" key="9">
    <source>
        <dbReference type="ARBA" id="ARBA00022777"/>
    </source>
</evidence>
<dbReference type="AlphaFoldDB" id="A0A134AM98"/>
<dbReference type="GO" id="GO:0005886">
    <property type="term" value="C:plasma membrane"/>
    <property type="evidence" value="ECO:0007669"/>
    <property type="project" value="UniProtKB-SubCell"/>
</dbReference>
<sequence length="437" mass="50798">MKKIKLKKIKDKIIFANTVSLVFISFIIILGMTIFLIHKAVEAETKEMDKLVLSAIEKLNNVPTDKLKETYKNYDYADKQYISLAVEKNGNFIYLTDDENHSDFKKIEENKLETKWGRFVYKRIYTVNNIKYYAIRNFEFMEAHEILYVMLLMFVLITISIIVISKIVAEYVLNPLSNIIFQSKEINNHNIDAQLTKTRDDEIGELIDVLNETFKKKEEIIESQKTFSSDVSHELKTPLAIMKGYLDILEWGKSDKDLLNEAIENLNLEVKNIERIINTLFLSSNLEKITIKKEIINVNSLFEKIKKDYELLNIERKIIVKVDEKISIFADKNLISEVLRGLIDNSIKYSIGNIELIAKEDEMAEIIVRNYGEGIPEEEKKKLFNRNFQGKNAKKGAGLGLSIIKDIILLNDGEIYLENRKNGVDVRMEFKKVEIEE</sequence>
<reference evidence="17" key="1">
    <citation type="submission" date="2016-01" db="EMBL/GenBank/DDBJ databases">
        <authorList>
            <person name="Mitreva M."/>
            <person name="Pepin K.H."/>
            <person name="Mihindukulasuriya K.A."/>
            <person name="Fulton R."/>
            <person name="Fronick C."/>
            <person name="O'Laughlin M."/>
            <person name="Miner T."/>
            <person name="Herter B."/>
            <person name="Rosa B.A."/>
            <person name="Cordes M."/>
            <person name="Tomlinson C."/>
            <person name="Wollam A."/>
            <person name="Palsikar V.B."/>
            <person name="Mardis E.R."/>
            <person name="Wilson R.K."/>
        </authorList>
    </citation>
    <scope>NUCLEOTIDE SEQUENCE [LARGE SCALE GENOMIC DNA]</scope>
    <source>
        <strain evidence="17">KA00185</strain>
    </source>
</reference>
<dbReference type="OrthoDB" id="9786919at2"/>
<evidence type="ECO:0000259" key="15">
    <source>
        <dbReference type="PROSITE" id="PS50109"/>
    </source>
</evidence>
<dbReference type="Pfam" id="PF00512">
    <property type="entry name" value="HisKA"/>
    <property type="match status" value="1"/>
</dbReference>